<protein>
    <submittedName>
        <fullName evidence="1">Uncharacterized protein</fullName>
    </submittedName>
</protein>
<accession>A0AAN7Y6N3</accession>
<name>A0AAN7Y6N3_9EURO</name>
<reference evidence="1 2" key="1">
    <citation type="submission" date="2023-08" db="EMBL/GenBank/DDBJ databases">
        <title>Black Yeasts Isolated from many extreme environments.</title>
        <authorList>
            <person name="Coleine C."/>
            <person name="Stajich J.E."/>
            <person name="Selbmann L."/>
        </authorList>
    </citation>
    <scope>NUCLEOTIDE SEQUENCE [LARGE SCALE GENOMIC DNA]</scope>
    <source>
        <strain evidence="1 2">CCFEE 5910</strain>
    </source>
</reference>
<dbReference type="EMBL" id="JAVRRJ010000004">
    <property type="protein sequence ID" value="KAK5085556.1"/>
    <property type="molecule type" value="Genomic_DNA"/>
</dbReference>
<organism evidence="1 2">
    <name type="scientific">Lithohypha guttulata</name>
    <dbReference type="NCBI Taxonomy" id="1690604"/>
    <lineage>
        <taxon>Eukaryota</taxon>
        <taxon>Fungi</taxon>
        <taxon>Dikarya</taxon>
        <taxon>Ascomycota</taxon>
        <taxon>Pezizomycotina</taxon>
        <taxon>Eurotiomycetes</taxon>
        <taxon>Chaetothyriomycetidae</taxon>
        <taxon>Chaetothyriales</taxon>
        <taxon>Trichomeriaceae</taxon>
        <taxon>Lithohypha</taxon>
    </lineage>
</organism>
<gene>
    <name evidence="1" type="ORF">LTR05_004842</name>
</gene>
<keyword evidence="2" id="KW-1185">Reference proteome</keyword>
<comment type="caution">
    <text evidence="1">The sequence shown here is derived from an EMBL/GenBank/DDBJ whole genome shotgun (WGS) entry which is preliminary data.</text>
</comment>
<dbReference type="AlphaFoldDB" id="A0AAN7Y6N3"/>
<proteinExistence type="predicted"/>
<sequence length="144" mass="15918">MGFYTLINGMDALPDLDDDMLEVVLALYRSDIAEERAYITYGGESYGDTLTAIEFQLDEIEAQRRLVKDARLAQSITNAKLDDMSAIAKLVDEEKQALDDHKLAVELADPDDVPLQPTTNDHLPTYDEVIQTTTTPALSNLAGL</sequence>
<evidence type="ECO:0000313" key="2">
    <source>
        <dbReference type="Proteomes" id="UP001309876"/>
    </source>
</evidence>
<evidence type="ECO:0000313" key="1">
    <source>
        <dbReference type="EMBL" id="KAK5085556.1"/>
    </source>
</evidence>
<dbReference type="Proteomes" id="UP001309876">
    <property type="component" value="Unassembled WGS sequence"/>
</dbReference>